<dbReference type="InterPro" id="IPR050180">
    <property type="entry name" value="RNR_Ribonuclease"/>
</dbReference>
<evidence type="ECO:0000256" key="3">
    <source>
        <dbReference type="ARBA" id="ARBA00005785"/>
    </source>
</evidence>
<evidence type="ECO:0000256" key="11">
    <source>
        <dbReference type="ARBA" id="ARBA00022884"/>
    </source>
</evidence>
<evidence type="ECO:0000256" key="14">
    <source>
        <dbReference type="ARBA" id="ARBA00077930"/>
    </source>
</evidence>
<dbReference type="Gene3D" id="2.40.50.690">
    <property type="match status" value="1"/>
</dbReference>
<organism evidence="18">
    <name type="scientific">Mesocestoides corti</name>
    <name type="common">Flatworm</name>
    <dbReference type="NCBI Taxonomy" id="53468"/>
    <lineage>
        <taxon>Eukaryota</taxon>
        <taxon>Metazoa</taxon>
        <taxon>Spiralia</taxon>
        <taxon>Lophotrochozoa</taxon>
        <taxon>Platyhelminthes</taxon>
        <taxon>Cestoda</taxon>
        <taxon>Eucestoda</taxon>
        <taxon>Cyclophyllidea</taxon>
        <taxon>Mesocestoididae</taxon>
        <taxon>Mesocestoides</taxon>
    </lineage>
</organism>
<dbReference type="InterPro" id="IPR012340">
    <property type="entry name" value="NA-bd_OB-fold"/>
</dbReference>
<dbReference type="Gene3D" id="2.40.50.700">
    <property type="match status" value="1"/>
</dbReference>
<dbReference type="Pfam" id="PF17849">
    <property type="entry name" value="OB_Dis3"/>
    <property type="match status" value="1"/>
</dbReference>
<dbReference type="PROSITE" id="PS01175">
    <property type="entry name" value="RIBONUCLEASE_II"/>
    <property type="match status" value="1"/>
</dbReference>
<protein>
    <recommendedName>
        <fullName evidence="4">DIS3-like exonuclease 1</fullName>
    </recommendedName>
    <alternativeName>
        <fullName evidence="13">Protein DIS3 homolog</fullName>
    </alternativeName>
    <alternativeName>
        <fullName evidence="14">Ribosomal RNA-processing protein 44</fullName>
    </alternativeName>
</protein>
<evidence type="ECO:0000256" key="9">
    <source>
        <dbReference type="ARBA" id="ARBA00022839"/>
    </source>
</evidence>
<evidence type="ECO:0000256" key="1">
    <source>
        <dbReference type="ARBA" id="ARBA00001946"/>
    </source>
</evidence>
<dbReference type="AlphaFoldDB" id="A0A5K3EZQ8"/>
<dbReference type="InterPro" id="IPR041505">
    <property type="entry name" value="Dis3_CSD2"/>
</dbReference>
<feature type="domain" description="RNB" evidence="17">
    <location>
        <begin position="534"/>
        <end position="927"/>
    </location>
</feature>
<comment type="subcellular location">
    <subcellularLocation>
        <location evidence="2">Nucleus</location>
    </subcellularLocation>
</comment>
<evidence type="ECO:0000256" key="4">
    <source>
        <dbReference type="ARBA" id="ARBA00016366"/>
    </source>
</evidence>
<evidence type="ECO:0000256" key="10">
    <source>
        <dbReference type="ARBA" id="ARBA00022842"/>
    </source>
</evidence>
<dbReference type="PANTHER" id="PTHR23355">
    <property type="entry name" value="RIBONUCLEASE"/>
    <property type="match status" value="1"/>
</dbReference>
<dbReference type="GO" id="GO:0006364">
    <property type="term" value="P:rRNA processing"/>
    <property type="evidence" value="ECO:0007669"/>
    <property type="project" value="UniProtKB-KW"/>
</dbReference>
<evidence type="ECO:0000256" key="12">
    <source>
        <dbReference type="ARBA" id="ARBA00023242"/>
    </source>
</evidence>
<dbReference type="GO" id="GO:0000956">
    <property type="term" value="P:nuclear-transcribed mRNA catabolic process"/>
    <property type="evidence" value="ECO:0007669"/>
    <property type="project" value="UniProtKB-ARBA"/>
</dbReference>
<keyword evidence="5" id="KW-0698">rRNA processing</keyword>
<evidence type="ECO:0000256" key="6">
    <source>
        <dbReference type="ARBA" id="ARBA00022722"/>
    </source>
</evidence>
<dbReference type="Pfam" id="PF00773">
    <property type="entry name" value="RNB"/>
    <property type="match status" value="1"/>
</dbReference>
<evidence type="ECO:0000256" key="7">
    <source>
        <dbReference type="ARBA" id="ARBA00022801"/>
    </source>
</evidence>
<dbReference type="PANTHER" id="PTHR23355:SF30">
    <property type="entry name" value="DIS3-LIKE EXONUCLEASE 1"/>
    <property type="match status" value="1"/>
</dbReference>
<keyword evidence="7" id="KW-0378">Hydrolase</keyword>
<evidence type="ECO:0000256" key="5">
    <source>
        <dbReference type="ARBA" id="ARBA00022552"/>
    </source>
</evidence>
<evidence type="ECO:0000256" key="16">
    <source>
        <dbReference type="SAM" id="MobiDB-lite"/>
    </source>
</evidence>
<sequence length="1224" mass="135804">MCDPYVVSRVRSEKVITYTTPQGKEVRVTREVYLRDNIPCRTKLCSNLECRQGYALPSKLDKIVIVDGFYALSYWEIFESTEICGIVVTLSSLNYAQQQSPSKAVYNRIRSCILDPAQCCILFDNEFHIECFQQARPGESALDYTTRLNWISAQWYLNHLKGMVNVILLTENKSTALEAARRTPSTLKSMDGVLVMNLATYLQMYHPNLTTVRQLYDSLSASLKSSQQGSGVPISSVHDDTAVTNLPQKPAAGDVYPSHLPEAALLAGLRSGQFLQGVLRVSLFRSTTEAIVALTDSSALKHQAEIQDTEFASRSEIAINGMMHRNRAIDGDIVVVRLLPKQLWMTVSSNLAPSEAGIAEAIASGTGEAGVVDETGEAESMGAAQTSPLSTHSSGLPCGFVVGVLKRNWRDYVCTVVPREGDQNKLSGGPGWIIATPWDRRIPRVRVFTSEPSKLHGIRFVVRMDRWETSSNYPNGHFVESLGPIGDLETETQTILVEHGLAYRPFTDVQLDEIKHLASAKGAWRVDPLEVSRRRDLRSPAVSGNPQSEGTLVFSIDPSGCQDVDDTLSVRWLGREGDEKRRIQLGVHIADVTHFVEANGNLDAEARRRSTSVYLADRRYDMLPGLLSGDICSLWSGVDRYAVSVIWELDPDNLEVLDVWYGRTVIRSSYKMTYEAAQTIADVKDVGTGVTPDAEKILTGLGGEKAVGELVPELSNVQRDQLLARLAELHTAITMLVDIASRIRFLRLDRGGLELDSVEVSVRFENPEQRTGALEDIVPKEHLEMHSTVAELMIFANHWVARHCLKAFPDRSCLRRHPAPRPEFFEDLKRCAASRGFQLQVDSNKSLSASLAKCVDSNDPEVNNLLRQLATRAMTNALYFSTGSEDLTRDLFGHYGLALNLYTHFTSPIRRYADIIVHRVLMAAIEKTTTSSSAASDCLYEHEELSAICRHMNERHWAAQQAQRSSIELFQALFFRDKPADDVCRYTDAVICQLRGSNGFSVVIPRYGIRGNVCLKQPDGRIAWVSDAQKGTVTWLPPDATCEVIRSAASSPAADLQSPALNCDKLEVVMRQADGTESRQTYQVFDHVTVHITVAESTAHSLGLRLELHARATTKAPRNPQTDQRSKGDELKLRSDAEMIESVKAMNADRKRKLRQTAAGGGGGKAGEDEDPGQTILAKCGNFDEEYPDEKAINELDAVIANLHTPSSFYHMFRKVISRDDEGQ</sequence>
<keyword evidence="10" id="KW-0460">Magnesium</keyword>
<dbReference type="WBParaSite" id="MCU_004429-RC">
    <property type="protein sequence ID" value="MCU_004429-RC"/>
    <property type="gene ID" value="MCU_004429"/>
</dbReference>
<keyword evidence="8" id="KW-0271">Exosome</keyword>
<comment type="similarity">
    <text evidence="3 15">Belongs to the RNR ribonuclease family.</text>
</comment>
<comment type="cofactor">
    <cofactor evidence="1">
        <name>Mg(2+)</name>
        <dbReference type="ChEBI" id="CHEBI:18420"/>
    </cofactor>
</comment>
<reference evidence="18" key="1">
    <citation type="submission" date="2019-11" db="UniProtKB">
        <authorList>
            <consortium name="WormBaseParasite"/>
        </authorList>
    </citation>
    <scope>IDENTIFICATION</scope>
</reference>
<keyword evidence="12" id="KW-0539">Nucleus</keyword>
<proteinExistence type="inferred from homology"/>
<dbReference type="SUPFAM" id="SSF50249">
    <property type="entry name" value="Nucleic acid-binding proteins"/>
    <property type="match status" value="2"/>
</dbReference>
<evidence type="ECO:0000256" key="2">
    <source>
        <dbReference type="ARBA" id="ARBA00004123"/>
    </source>
</evidence>
<evidence type="ECO:0000259" key="17">
    <source>
        <dbReference type="SMART" id="SM00955"/>
    </source>
</evidence>
<dbReference type="GO" id="GO:0000175">
    <property type="term" value="F:3'-5'-RNA exonuclease activity"/>
    <property type="evidence" value="ECO:0007669"/>
    <property type="project" value="TreeGrafter"/>
</dbReference>
<dbReference type="Gene3D" id="2.40.50.140">
    <property type="entry name" value="Nucleic acid-binding proteins"/>
    <property type="match status" value="1"/>
</dbReference>
<dbReference type="InterPro" id="IPR001900">
    <property type="entry name" value="RNase_II/R"/>
</dbReference>
<dbReference type="Gene3D" id="3.40.50.1010">
    <property type="entry name" value="5'-nuclease"/>
    <property type="match status" value="1"/>
</dbReference>
<keyword evidence="9" id="KW-0269">Exonuclease</keyword>
<dbReference type="GO" id="GO:0016075">
    <property type="term" value="P:rRNA catabolic process"/>
    <property type="evidence" value="ECO:0007669"/>
    <property type="project" value="TreeGrafter"/>
</dbReference>
<evidence type="ECO:0000256" key="15">
    <source>
        <dbReference type="RuleBase" id="RU003901"/>
    </source>
</evidence>
<dbReference type="CDD" id="cd09862">
    <property type="entry name" value="PIN_Rrp44-like"/>
    <property type="match status" value="1"/>
</dbReference>
<keyword evidence="11" id="KW-0694">RNA-binding</keyword>
<feature type="region of interest" description="Disordered" evidence="16">
    <location>
        <begin position="1149"/>
        <end position="1173"/>
    </location>
</feature>
<evidence type="ECO:0000313" key="18">
    <source>
        <dbReference type="WBParaSite" id="MCU_004429-RC"/>
    </source>
</evidence>
<dbReference type="InterPro" id="IPR022966">
    <property type="entry name" value="RNase_II/R_CS"/>
</dbReference>
<keyword evidence="6" id="KW-0540">Nuclease</keyword>
<dbReference type="GO" id="GO:0000176">
    <property type="term" value="C:nuclear exosome (RNase complex)"/>
    <property type="evidence" value="ECO:0007669"/>
    <property type="project" value="UniProtKB-ARBA"/>
</dbReference>
<dbReference type="FunFam" id="2.40.50.700:FF:000001">
    <property type="entry name" value="Exosome complex exonuclease exoribonuclease (Rrp44)"/>
    <property type="match status" value="1"/>
</dbReference>
<dbReference type="SMART" id="SM00955">
    <property type="entry name" value="RNB"/>
    <property type="match status" value="1"/>
</dbReference>
<evidence type="ECO:0000256" key="8">
    <source>
        <dbReference type="ARBA" id="ARBA00022835"/>
    </source>
</evidence>
<name>A0A5K3EZQ8_MESCO</name>
<accession>A0A5K3EZQ8</accession>
<evidence type="ECO:0000256" key="13">
    <source>
        <dbReference type="ARBA" id="ARBA00077221"/>
    </source>
</evidence>
<feature type="region of interest" description="Disordered" evidence="16">
    <location>
        <begin position="1111"/>
        <end position="1131"/>
    </location>
</feature>
<dbReference type="GO" id="GO:0003723">
    <property type="term" value="F:RNA binding"/>
    <property type="evidence" value="ECO:0007669"/>
    <property type="project" value="UniProtKB-KW"/>
</dbReference>
<dbReference type="GO" id="GO:0000177">
    <property type="term" value="C:cytoplasmic exosome (RNase complex)"/>
    <property type="evidence" value="ECO:0007669"/>
    <property type="project" value="TreeGrafter"/>
</dbReference>